<evidence type="ECO:0000313" key="1">
    <source>
        <dbReference type="EMBL" id="CAL1300971.1"/>
    </source>
</evidence>
<sequence length="60" mass="7519">MQQHPFKVTSVMTDFLQLLAEVKEKTPSFPETPQFRRCRKYLYKQKHQWQLFVRESRFIW</sequence>
<comment type="caution">
    <text evidence="1">The sequence shown here is derived from an EMBL/GenBank/DDBJ whole genome shotgun (WGS) entry which is preliminary data.</text>
</comment>
<protein>
    <submittedName>
        <fullName evidence="1">Uncharacterized protein</fullName>
    </submittedName>
</protein>
<name>A0AAV2BXD5_9ARAC</name>
<accession>A0AAV2BXD5</accession>
<dbReference type="AlphaFoldDB" id="A0AAV2BXD5"/>
<dbReference type="EMBL" id="CAXIEN010000599">
    <property type="protein sequence ID" value="CAL1300971.1"/>
    <property type="molecule type" value="Genomic_DNA"/>
</dbReference>
<gene>
    <name evidence="1" type="ORF">LARSCL_LOCUS22236</name>
</gene>
<keyword evidence="2" id="KW-1185">Reference proteome</keyword>
<feature type="non-terminal residue" evidence="1">
    <location>
        <position position="60"/>
    </location>
</feature>
<organism evidence="1 2">
    <name type="scientific">Larinioides sclopetarius</name>
    <dbReference type="NCBI Taxonomy" id="280406"/>
    <lineage>
        <taxon>Eukaryota</taxon>
        <taxon>Metazoa</taxon>
        <taxon>Ecdysozoa</taxon>
        <taxon>Arthropoda</taxon>
        <taxon>Chelicerata</taxon>
        <taxon>Arachnida</taxon>
        <taxon>Araneae</taxon>
        <taxon>Araneomorphae</taxon>
        <taxon>Entelegynae</taxon>
        <taxon>Araneoidea</taxon>
        <taxon>Araneidae</taxon>
        <taxon>Larinioides</taxon>
    </lineage>
</organism>
<proteinExistence type="predicted"/>
<reference evidence="1 2" key="1">
    <citation type="submission" date="2024-04" db="EMBL/GenBank/DDBJ databases">
        <authorList>
            <person name="Rising A."/>
            <person name="Reimegard J."/>
            <person name="Sonavane S."/>
            <person name="Akerstrom W."/>
            <person name="Nylinder S."/>
            <person name="Hedman E."/>
            <person name="Kallberg Y."/>
        </authorList>
    </citation>
    <scope>NUCLEOTIDE SEQUENCE [LARGE SCALE GENOMIC DNA]</scope>
</reference>
<dbReference type="Proteomes" id="UP001497382">
    <property type="component" value="Unassembled WGS sequence"/>
</dbReference>
<evidence type="ECO:0000313" key="2">
    <source>
        <dbReference type="Proteomes" id="UP001497382"/>
    </source>
</evidence>